<name>A0AA48RFQ1_9BACL</name>
<dbReference type="Proteomes" id="UP001189619">
    <property type="component" value="Chromosome"/>
</dbReference>
<evidence type="ECO:0000256" key="1">
    <source>
        <dbReference type="ARBA" id="ARBA00023125"/>
    </source>
</evidence>
<dbReference type="SUPFAM" id="SSF47413">
    <property type="entry name" value="lambda repressor-like DNA-binding domains"/>
    <property type="match status" value="2"/>
</dbReference>
<dbReference type="InterPro" id="IPR001387">
    <property type="entry name" value="Cro/C1-type_HTH"/>
</dbReference>
<dbReference type="PANTHER" id="PTHR46558">
    <property type="entry name" value="TRACRIPTIONAL REGULATORY PROTEIN-RELATED-RELATED"/>
    <property type="match status" value="1"/>
</dbReference>
<protein>
    <recommendedName>
        <fullName evidence="2">HTH cro/C1-type domain-containing protein</fullName>
    </recommendedName>
</protein>
<dbReference type="RefSeq" id="WP_304414929.1">
    <property type="nucleotide sequence ID" value="NZ_OY569118.1"/>
</dbReference>
<dbReference type="AlphaFoldDB" id="A0AA48RFQ1"/>
<feature type="domain" description="HTH cro/C1-type" evidence="2">
    <location>
        <begin position="6"/>
        <end position="60"/>
    </location>
</feature>
<sequence>MFAKRLVSLRKAAKLTQQQLADQLGITRGTLSMYEIGKREPDFATTQKIADFFDVSIDWLLGKDDVSTGSKQTIESFVFRVNQQREKLGISIPDFAKLIGLQPSTIEKWDNSLAKLPGQQTLDKCAEVLGVTRDYLLGYTDDPKGYGTKSYPTDKPDLKELLENQPLRYDGVELSPEEQEIITAHVRMAYDLIKKSNKIRAGQRRKNTPSEE</sequence>
<dbReference type="PROSITE" id="PS50943">
    <property type="entry name" value="HTH_CROC1"/>
    <property type="match status" value="2"/>
</dbReference>
<dbReference type="EMBL" id="OY569118">
    <property type="protein sequence ID" value="CAJ1000975.1"/>
    <property type="molecule type" value="Genomic_DNA"/>
</dbReference>
<keyword evidence="1" id="KW-0238">DNA-binding</keyword>
<dbReference type="Gene3D" id="1.10.260.40">
    <property type="entry name" value="lambda repressor-like DNA-binding domains"/>
    <property type="match status" value="2"/>
</dbReference>
<evidence type="ECO:0000259" key="2">
    <source>
        <dbReference type="PROSITE" id="PS50943"/>
    </source>
</evidence>
<organism evidence="3 4">
    <name type="scientific">Brevibacillus aydinogluensis</name>
    <dbReference type="NCBI Taxonomy" id="927786"/>
    <lineage>
        <taxon>Bacteria</taxon>
        <taxon>Bacillati</taxon>
        <taxon>Bacillota</taxon>
        <taxon>Bacilli</taxon>
        <taxon>Bacillales</taxon>
        <taxon>Paenibacillaceae</taxon>
        <taxon>Brevibacillus</taxon>
    </lineage>
</organism>
<gene>
    <name evidence="3" type="ORF">BSPP4475_01370</name>
</gene>
<proteinExistence type="predicted"/>
<dbReference type="PANTHER" id="PTHR46558:SF11">
    <property type="entry name" value="HTH-TYPE TRANSCRIPTIONAL REGULATOR XRE"/>
    <property type="match status" value="1"/>
</dbReference>
<dbReference type="InterPro" id="IPR010982">
    <property type="entry name" value="Lambda_DNA-bd_dom_sf"/>
</dbReference>
<accession>A0AA48RFQ1</accession>
<keyword evidence="4" id="KW-1185">Reference proteome</keyword>
<reference evidence="3" key="1">
    <citation type="submission" date="2023-07" db="EMBL/GenBank/DDBJ databases">
        <authorList>
            <person name="Ivanov I."/>
            <person name="Teneva D."/>
            <person name="Stoikov I."/>
        </authorList>
    </citation>
    <scope>NUCLEOTIDE SEQUENCE</scope>
    <source>
        <strain evidence="3">4475</strain>
    </source>
</reference>
<dbReference type="SMART" id="SM00530">
    <property type="entry name" value="HTH_XRE"/>
    <property type="match status" value="2"/>
</dbReference>
<feature type="domain" description="HTH cro/C1-type" evidence="2">
    <location>
        <begin position="81"/>
        <end position="136"/>
    </location>
</feature>
<dbReference type="KEGG" id="bayd:BSPP4475_01370"/>
<evidence type="ECO:0000313" key="3">
    <source>
        <dbReference type="EMBL" id="CAJ1000975.1"/>
    </source>
</evidence>
<evidence type="ECO:0000313" key="4">
    <source>
        <dbReference type="Proteomes" id="UP001189619"/>
    </source>
</evidence>
<dbReference type="Pfam" id="PF01381">
    <property type="entry name" value="HTH_3"/>
    <property type="match status" value="2"/>
</dbReference>
<dbReference type="GO" id="GO:0003677">
    <property type="term" value="F:DNA binding"/>
    <property type="evidence" value="ECO:0007669"/>
    <property type="project" value="UniProtKB-KW"/>
</dbReference>
<dbReference type="CDD" id="cd00093">
    <property type="entry name" value="HTH_XRE"/>
    <property type="match status" value="2"/>
</dbReference>